<proteinExistence type="predicted"/>
<dbReference type="Proteomes" id="UP000823786">
    <property type="component" value="Unassembled WGS sequence"/>
</dbReference>
<protein>
    <submittedName>
        <fullName evidence="2">Surface antigen</fullName>
    </submittedName>
</protein>
<evidence type="ECO:0000313" key="2">
    <source>
        <dbReference type="EMBL" id="MBP1859822.1"/>
    </source>
</evidence>
<dbReference type="EMBL" id="JAGGJV010000005">
    <property type="protein sequence ID" value="MBP1859822.1"/>
    <property type="molecule type" value="Genomic_DNA"/>
</dbReference>
<reference evidence="2 3" key="1">
    <citation type="submission" date="2021-03" db="EMBL/GenBank/DDBJ databases">
        <title>Genomic Encyclopedia of Type Strains, Phase IV (KMG-IV): sequencing the most valuable type-strain genomes for metagenomic binning, comparative biology and taxonomic classification.</title>
        <authorList>
            <person name="Goeker M."/>
        </authorList>
    </citation>
    <scope>NUCLEOTIDE SEQUENCE [LARGE SCALE GENOMIC DNA]</scope>
    <source>
        <strain evidence="2 3">DSM 26427</strain>
    </source>
</reference>
<organism evidence="2 3">
    <name type="scientific">Rhizobium herbae</name>
    <dbReference type="NCBI Taxonomy" id="508661"/>
    <lineage>
        <taxon>Bacteria</taxon>
        <taxon>Pseudomonadati</taxon>
        <taxon>Pseudomonadota</taxon>
        <taxon>Alphaproteobacteria</taxon>
        <taxon>Hyphomicrobiales</taxon>
        <taxon>Rhizobiaceae</taxon>
        <taxon>Rhizobium/Agrobacterium group</taxon>
        <taxon>Rhizobium</taxon>
    </lineage>
</organism>
<evidence type="ECO:0000256" key="1">
    <source>
        <dbReference type="SAM" id="SignalP"/>
    </source>
</evidence>
<feature type="chain" id="PRO_5046346631" evidence="1">
    <location>
        <begin position="39"/>
        <end position="160"/>
    </location>
</feature>
<feature type="signal peptide" evidence="1">
    <location>
        <begin position="1"/>
        <end position="38"/>
    </location>
</feature>
<name>A0ABS4EPF8_9HYPH</name>
<dbReference type="PIRSF" id="PIRSF002721">
    <property type="entry name" value="Surface_antigen_Rickettsia"/>
    <property type="match status" value="1"/>
</dbReference>
<accession>A0ABS4EPF8</accession>
<dbReference type="InterPro" id="IPR016364">
    <property type="entry name" value="Surface_antigen_Rickettsia"/>
</dbReference>
<comment type="caution">
    <text evidence="2">The sequence shown here is derived from an EMBL/GenBank/DDBJ whole genome shotgun (WGS) entry which is preliminary data.</text>
</comment>
<gene>
    <name evidence="2" type="ORF">J2Z75_003339</name>
</gene>
<evidence type="ECO:0000313" key="3">
    <source>
        <dbReference type="Proteomes" id="UP000823786"/>
    </source>
</evidence>
<keyword evidence="3" id="KW-1185">Reference proteome</keyword>
<keyword evidence="1" id="KW-0732">Signal</keyword>
<sequence length="160" mass="16432">MQRKSRELPDTMKNKARFPTIFSASPAACLIASSLLLAGCGTTARDAGKIGGTVTSNSSASYIAALGGGVIGRQAGLSISKADRQRALEAEYRALEAARGGQPVVWQGSGISGSVVAAAPYQVGSQNCRQYSHTVTVKGQDSVARGAACRNADGTWTPLS</sequence>